<evidence type="ECO:0000313" key="1">
    <source>
        <dbReference type="EMBL" id="VAW59299.1"/>
    </source>
</evidence>
<name>A0A3B0XCI9_9ZZZZ</name>
<dbReference type="AlphaFoldDB" id="A0A3B0XCI9"/>
<sequence length="215" mass="24541">MNRTFLILLMTGTAMMITVIGQHKSVNSLDYTPWEIDRLQNGSIRVLGITLGKTTIQEANQIFASFAQTRLIQLPPPTDTPLNTVRKKPEFQLIARYNDLNIGGMTAEIQLKYQLDSENIRTLRTTAKADSTTEKTGMLEYEIDKQTEINYLSTAISGITYIPSIDYGDEVIRQRFGQATQEVKISENERQWLYPKLGLSIFIYADRADRFVYSK</sequence>
<dbReference type="EMBL" id="UOFG01000074">
    <property type="protein sequence ID" value="VAW59299.1"/>
    <property type="molecule type" value="Genomic_DNA"/>
</dbReference>
<protein>
    <submittedName>
        <fullName evidence="1">Uncharacterized protein</fullName>
    </submittedName>
</protein>
<reference evidence="1" key="1">
    <citation type="submission" date="2018-06" db="EMBL/GenBank/DDBJ databases">
        <authorList>
            <person name="Zhirakovskaya E."/>
        </authorList>
    </citation>
    <scope>NUCLEOTIDE SEQUENCE</scope>
</reference>
<proteinExistence type="predicted"/>
<accession>A0A3B0XCI9</accession>
<gene>
    <name evidence="1" type="ORF">MNBD_GAMMA11-1005</name>
</gene>
<organism evidence="1">
    <name type="scientific">hydrothermal vent metagenome</name>
    <dbReference type="NCBI Taxonomy" id="652676"/>
    <lineage>
        <taxon>unclassified sequences</taxon>
        <taxon>metagenomes</taxon>
        <taxon>ecological metagenomes</taxon>
    </lineage>
</organism>